<dbReference type="RefSeq" id="WP_166917048.1">
    <property type="nucleotide sequence ID" value="NZ_CP050253.1"/>
</dbReference>
<dbReference type="NCBIfam" id="NF010213">
    <property type="entry name" value="PRK13677.1"/>
    <property type="match status" value="1"/>
</dbReference>
<dbReference type="AlphaFoldDB" id="A0A6G9IDE4"/>
<dbReference type="InParanoid" id="A0A6G9IDE4"/>
<evidence type="ECO:0000313" key="2">
    <source>
        <dbReference type="Proteomes" id="UP000501168"/>
    </source>
</evidence>
<keyword evidence="2" id="KW-1185">Reference proteome</keyword>
<organism evidence="1 2">
    <name type="scientific">Zophobihabitans entericus</name>
    <dbReference type="NCBI Taxonomy" id="1635327"/>
    <lineage>
        <taxon>Bacteria</taxon>
        <taxon>Pseudomonadati</taxon>
        <taxon>Pseudomonadota</taxon>
        <taxon>Gammaproteobacteria</taxon>
        <taxon>Orbales</taxon>
        <taxon>Orbaceae</taxon>
        <taxon>Zophobihabitans</taxon>
    </lineage>
</organism>
<proteinExistence type="predicted"/>
<evidence type="ECO:0000313" key="1">
    <source>
        <dbReference type="EMBL" id="QIQ21842.1"/>
    </source>
</evidence>
<dbReference type="Proteomes" id="UP000501168">
    <property type="component" value="Chromosome"/>
</dbReference>
<accession>A0A6G9IDE4</accession>
<name>A0A6G9IDE4_9GAMM</name>
<dbReference type="FunCoup" id="A0A6G9IDE4">
    <property type="interactions" value="32"/>
</dbReference>
<reference evidence="1 2" key="1">
    <citation type="submission" date="2020-03" db="EMBL/GenBank/DDBJ databases">
        <title>Complete genome sequence of Orbus sp. IPMB12 (BCRC 80908).</title>
        <authorList>
            <person name="Lo W.-S."/>
            <person name="Chang T.-H."/>
            <person name="Kuo C.-H."/>
        </authorList>
    </citation>
    <scope>NUCLEOTIDE SEQUENCE [LARGE SCALE GENOMIC DNA]</scope>
    <source>
        <strain evidence="1 2">IPMB12</strain>
    </source>
</reference>
<sequence length="134" mass="15664">MYKNLKQLGIFDPEKITHYTLRQEGVNDILKIYFVKEKGEFFARSVKFKYPRQRKMVTADSNGERYKEVKEINPVLVNIINELDALKLQQKDKDLDLATKILTDLQHLQRVVANKISEIEADVEKLKAQGKTKK</sequence>
<dbReference type="Pfam" id="PF11944">
    <property type="entry name" value="DUF3461"/>
    <property type="match status" value="1"/>
</dbReference>
<dbReference type="KEGG" id="orb:IPMB12_09210"/>
<protein>
    <submittedName>
        <fullName evidence="1">DUF3461 family protein</fullName>
    </submittedName>
</protein>
<gene>
    <name evidence="1" type="ORF">IPMB12_09210</name>
</gene>
<dbReference type="InterPro" id="IPR020911">
    <property type="entry name" value="UPF0325"/>
</dbReference>
<dbReference type="EMBL" id="CP050253">
    <property type="protein sequence ID" value="QIQ21842.1"/>
    <property type="molecule type" value="Genomic_DNA"/>
</dbReference>